<dbReference type="InterPro" id="IPR036282">
    <property type="entry name" value="Glutathione-S-Trfase_C_sf"/>
</dbReference>
<evidence type="ECO:0000313" key="4">
    <source>
        <dbReference type="EMBL" id="ANS56590.1"/>
    </source>
</evidence>
<dbReference type="GO" id="GO:0006749">
    <property type="term" value="P:glutathione metabolic process"/>
    <property type="evidence" value="ECO:0007669"/>
    <property type="project" value="TreeGrafter"/>
</dbReference>
<dbReference type="FunFam" id="3.40.30.10:FF:000208">
    <property type="entry name" value="glutathione S-transferase 1"/>
    <property type="match status" value="1"/>
</dbReference>
<dbReference type="PROSITE" id="PS50404">
    <property type="entry name" value="GST_NTER"/>
    <property type="match status" value="1"/>
</dbReference>
<proteinExistence type="evidence at transcript level"/>
<dbReference type="InterPro" id="IPR004045">
    <property type="entry name" value="Glutathione_S-Trfase_N"/>
</dbReference>
<dbReference type="SFLD" id="SFLDS00019">
    <property type="entry name" value="Glutathione_Transferase_(cytos"/>
    <property type="match status" value="1"/>
</dbReference>
<feature type="domain" description="GST C-terminal" evidence="3">
    <location>
        <begin position="92"/>
        <end position="221"/>
    </location>
</feature>
<dbReference type="SUPFAM" id="SSF52833">
    <property type="entry name" value="Thioredoxin-like"/>
    <property type="match status" value="1"/>
</dbReference>
<evidence type="ECO:0000259" key="3">
    <source>
        <dbReference type="PROSITE" id="PS50405"/>
    </source>
</evidence>
<feature type="domain" description="GST N-terminal" evidence="2">
    <location>
        <begin position="2"/>
        <end position="83"/>
    </location>
</feature>
<dbReference type="AlphaFoldDB" id="A0A509ZM44"/>
<evidence type="ECO:0000256" key="1">
    <source>
        <dbReference type="ARBA" id="ARBA00011738"/>
    </source>
</evidence>
<dbReference type="InterPro" id="IPR036249">
    <property type="entry name" value="Thioredoxin-like_sf"/>
</dbReference>
<accession>A0A509ZM44</accession>
<sequence>MSRPVLYKLDASPPATAVRMLAEIIGLELETKDLDVFKLEHKSPEFLKLNPMGTIPTLQDGDFIISESHAIIQYLLLKYGTKEQQEQLYPSDLRTRALINQYLFFDTGVFYARRKNVVAPIFFGGAKGATEKGLAAIDEAFTTLEAYLGDLHYLVGDRLTIADVSLGATAASMRCIHTLDPVKFPRVARWLARLEQKPFFKLTLNAVDILIGIVNSKIVSN</sequence>
<keyword evidence="4" id="KW-0808">Transferase</keyword>
<dbReference type="SUPFAM" id="SSF47616">
    <property type="entry name" value="GST C-terminal domain-like"/>
    <property type="match status" value="1"/>
</dbReference>
<dbReference type="Gene3D" id="3.40.30.10">
    <property type="entry name" value="Glutaredoxin"/>
    <property type="match status" value="1"/>
</dbReference>
<dbReference type="Gene3D" id="1.20.1050.10">
    <property type="match status" value="1"/>
</dbReference>
<dbReference type="FunFam" id="1.20.1050.10:FF:000007">
    <property type="entry name" value="Glutathione S-transferase 1-1"/>
    <property type="match status" value="1"/>
</dbReference>
<dbReference type="Pfam" id="PF02798">
    <property type="entry name" value="GST_N"/>
    <property type="match status" value="1"/>
</dbReference>
<dbReference type="GO" id="GO:0004364">
    <property type="term" value="F:glutathione transferase activity"/>
    <property type="evidence" value="ECO:0007669"/>
    <property type="project" value="TreeGrafter"/>
</dbReference>
<comment type="subunit">
    <text evidence="1">Homodimer.</text>
</comment>
<dbReference type="CDD" id="cd03177">
    <property type="entry name" value="GST_C_Delta_Epsilon"/>
    <property type="match status" value="1"/>
</dbReference>
<dbReference type="PROSITE" id="PS50405">
    <property type="entry name" value="GST_CTER"/>
    <property type="match status" value="1"/>
</dbReference>
<dbReference type="Pfam" id="PF13410">
    <property type="entry name" value="GST_C_2"/>
    <property type="match status" value="1"/>
</dbReference>
<dbReference type="SFLD" id="SFLDG01153">
    <property type="entry name" value="Main.4:_Theta-like"/>
    <property type="match status" value="1"/>
</dbReference>
<dbReference type="InterPro" id="IPR040079">
    <property type="entry name" value="Glutathione_S-Trfase"/>
</dbReference>
<dbReference type="PANTHER" id="PTHR43969:SF9">
    <property type="entry name" value="GLUTATHIONE S TRANSFERASE D10, ISOFORM A-RELATED"/>
    <property type="match status" value="1"/>
</dbReference>
<protein>
    <submittedName>
        <fullName evidence="4">Glutathione S-transferase epsilon1</fullName>
    </submittedName>
</protein>
<dbReference type="SFLD" id="SFLDG00358">
    <property type="entry name" value="Main_(cytGST)"/>
    <property type="match status" value="1"/>
</dbReference>
<reference evidence="4" key="1">
    <citation type="submission" date="2016-03" db="EMBL/GenBank/DDBJ databases">
        <authorList>
            <person name="Huizhen T."/>
        </authorList>
    </citation>
    <scope>NUCLEOTIDE SEQUENCE</scope>
</reference>
<organism evidence="4">
    <name type="scientific">Micromelalopha troglodyta</name>
    <dbReference type="NCBI Taxonomy" id="660574"/>
    <lineage>
        <taxon>Eukaryota</taxon>
        <taxon>Metazoa</taxon>
        <taxon>Ecdysozoa</taxon>
        <taxon>Arthropoda</taxon>
        <taxon>Hexapoda</taxon>
        <taxon>Insecta</taxon>
        <taxon>Pterygota</taxon>
        <taxon>Neoptera</taxon>
        <taxon>Endopterygota</taxon>
        <taxon>Lepidoptera</taxon>
        <taxon>Glossata</taxon>
        <taxon>Ditrysia</taxon>
        <taxon>Noctuoidea</taxon>
        <taxon>Notodontidae</taxon>
        <taxon>Pygaerinae</taxon>
        <taxon>Micromelalopha</taxon>
    </lineage>
</organism>
<dbReference type="PANTHER" id="PTHR43969">
    <property type="entry name" value="GLUTATHIONE S TRANSFERASE D10, ISOFORM A-RELATED"/>
    <property type="match status" value="1"/>
</dbReference>
<dbReference type="InterPro" id="IPR010987">
    <property type="entry name" value="Glutathione-S-Trfase_C-like"/>
</dbReference>
<name>A0A509ZM44_9NEOP</name>
<evidence type="ECO:0000259" key="2">
    <source>
        <dbReference type="PROSITE" id="PS50404"/>
    </source>
</evidence>
<dbReference type="SMR" id="A0A509ZM44"/>
<dbReference type="EMBL" id="KU963406">
    <property type="protein sequence ID" value="ANS56590.1"/>
    <property type="molecule type" value="mRNA"/>
</dbReference>